<dbReference type="AlphaFoldDB" id="A0A368KU30"/>
<protein>
    <submittedName>
        <fullName evidence="2">Uncharacterized protein</fullName>
    </submittedName>
</protein>
<accession>A0A368KU30</accession>
<gene>
    <name evidence="2" type="ORF">DTL42_01700</name>
</gene>
<feature type="chain" id="PRO_5016661432" evidence="1">
    <location>
        <begin position="20"/>
        <end position="187"/>
    </location>
</feature>
<evidence type="ECO:0000256" key="1">
    <source>
        <dbReference type="SAM" id="SignalP"/>
    </source>
</evidence>
<organism evidence="2 3">
    <name type="scientific">Bremerella cremea</name>
    <dbReference type="NCBI Taxonomy" id="1031537"/>
    <lineage>
        <taxon>Bacteria</taxon>
        <taxon>Pseudomonadati</taxon>
        <taxon>Planctomycetota</taxon>
        <taxon>Planctomycetia</taxon>
        <taxon>Pirellulales</taxon>
        <taxon>Pirellulaceae</taxon>
        <taxon>Bremerella</taxon>
    </lineage>
</organism>
<dbReference type="Proteomes" id="UP000253562">
    <property type="component" value="Unassembled WGS sequence"/>
</dbReference>
<sequence>MLRSILLIGCLAAATTASAAELESLEKYAEEHPEFAWSIKIEEANQSVSLYGEPGQNHFRRFYQADSANQKKQTWTQYEGWIKTFYSGNLLVSGWKTAAENFCQDISAADKRKEAIYHLNILGRVIAAEWAKDAKHSRITSTDVQKWATELNALQGKGQDAKRLEALKKLALKVSSALGADKQVSRN</sequence>
<feature type="signal peptide" evidence="1">
    <location>
        <begin position="1"/>
        <end position="19"/>
    </location>
</feature>
<dbReference type="EMBL" id="QPEX01000010">
    <property type="protein sequence ID" value="RCS53908.1"/>
    <property type="molecule type" value="Genomic_DNA"/>
</dbReference>
<reference evidence="2 3" key="1">
    <citation type="submission" date="2018-07" db="EMBL/GenBank/DDBJ databases">
        <title>Comparative genomes isolates from brazilian mangrove.</title>
        <authorList>
            <person name="De Araujo J.E."/>
            <person name="Taketani R.G."/>
            <person name="Silva M.C.P."/>
            <person name="Lourenco M.V."/>
            <person name="Oliveira V.M."/>
            <person name="Andreote F.D."/>
        </authorList>
    </citation>
    <scope>NUCLEOTIDE SEQUENCE [LARGE SCALE GENOMIC DNA]</scope>
    <source>
        <strain evidence="2 3">HEX PRIS-MGV</strain>
    </source>
</reference>
<comment type="caution">
    <text evidence="2">The sequence shown here is derived from an EMBL/GenBank/DDBJ whole genome shotgun (WGS) entry which is preliminary data.</text>
</comment>
<name>A0A368KU30_9BACT</name>
<dbReference type="RefSeq" id="WP_114366972.1">
    <property type="nucleotide sequence ID" value="NZ_QPEX01000010.1"/>
</dbReference>
<proteinExistence type="predicted"/>
<keyword evidence="1" id="KW-0732">Signal</keyword>
<evidence type="ECO:0000313" key="2">
    <source>
        <dbReference type="EMBL" id="RCS53908.1"/>
    </source>
</evidence>
<dbReference type="OrthoDB" id="289708at2"/>
<evidence type="ECO:0000313" key="3">
    <source>
        <dbReference type="Proteomes" id="UP000253562"/>
    </source>
</evidence>